<dbReference type="EMBL" id="RBIE01000001">
    <property type="protein sequence ID" value="RKQ63630.1"/>
    <property type="molecule type" value="Genomic_DNA"/>
</dbReference>
<name>A0A420W8I3_9BACT</name>
<dbReference type="PROSITE" id="PS01081">
    <property type="entry name" value="HTH_TETR_1"/>
    <property type="match status" value="1"/>
</dbReference>
<evidence type="ECO:0000313" key="5">
    <source>
        <dbReference type="Proteomes" id="UP000280881"/>
    </source>
</evidence>
<dbReference type="Proteomes" id="UP000280881">
    <property type="component" value="Unassembled WGS sequence"/>
</dbReference>
<dbReference type="Pfam" id="PF00440">
    <property type="entry name" value="TetR_N"/>
    <property type="match status" value="1"/>
</dbReference>
<dbReference type="OrthoDB" id="13453at2"/>
<sequence length="193" mass="22424">MKKREEEILVRAKSLFSKRGFHSLTVSEIVDSLGIARGTFYLYFKNKDDVYRRVLERTVQEIEKNLKVLPLERPLEQLRRNLLSVLKLIEEDRETASLIFYHPYKLNLEFDEILEEFYGKVLSLIERALLKGMEMGIVRECNVKVISRAIFGAFVEVGKGLLKGELQSAEEAVDELLSFGLRGLLEGRNDWRN</sequence>
<feature type="domain" description="HTH tetR-type" evidence="3">
    <location>
        <begin position="2"/>
        <end position="62"/>
    </location>
</feature>
<protein>
    <submittedName>
        <fullName evidence="4">TetR family transcriptional regulator</fullName>
    </submittedName>
</protein>
<keyword evidence="5" id="KW-1185">Reference proteome</keyword>
<accession>A0A420W8I3</accession>
<reference evidence="4 5" key="1">
    <citation type="submission" date="2018-10" db="EMBL/GenBank/DDBJ databases">
        <title>Genomic Encyclopedia of Type Strains, Phase IV (KMG-IV): sequencing the most valuable type-strain genomes for metagenomic binning, comparative biology and taxonomic classification.</title>
        <authorList>
            <person name="Goeker M."/>
        </authorList>
    </citation>
    <scope>NUCLEOTIDE SEQUENCE [LARGE SCALE GENOMIC DNA]</scope>
    <source>
        <strain evidence="4 5">DSM 15521</strain>
    </source>
</reference>
<dbReference type="PRINTS" id="PR00455">
    <property type="entry name" value="HTHTETR"/>
</dbReference>
<evidence type="ECO:0000313" key="4">
    <source>
        <dbReference type="EMBL" id="RKQ63630.1"/>
    </source>
</evidence>
<dbReference type="PANTHER" id="PTHR43479">
    <property type="entry name" value="ACREF/ENVCD OPERON REPRESSOR-RELATED"/>
    <property type="match status" value="1"/>
</dbReference>
<keyword evidence="1 2" id="KW-0238">DNA-binding</keyword>
<dbReference type="SUPFAM" id="SSF48498">
    <property type="entry name" value="Tetracyclin repressor-like, C-terminal domain"/>
    <property type="match status" value="1"/>
</dbReference>
<dbReference type="Gene3D" id="1.10.357.10">
    <property type="entry name" value="Tetracycline Repressor, domain 2"/>
    <property type="match status" value="1"/>
</dbReference>
<feature type="DNA-binding region" description="H-T-H motif" evidence="2">
    <location>
        <begin position="25"/>
        <end position="44"/>
    </location>
</feature>
<evidence type="ECO:0000256" key="1">
    <source>
        <dbReference type="ARBA" id="ARBA00023125"/>
    </source>
</evidence>
<dbReference type="GO" id="GO:0003677">
    <property type="term" value="F:DNA binding"/>
    <property type="evidence" value="ECO:0007669"/>
    <property type="project" value="UniProtKB-UniRule"/>
</dbReference>
<gene>
    <name evidence="4" type="ORF">C7457_0504</name>
</gene>
<comment type="caution">
    <text evidence="4">The sequence shown here is derived from an EMBL/GenBank/DDBJ whole genome shotgun (WGS) entry which is preliminary data.</text>
</comment>
<dbReference type="AlphaFoldDB" id="A0A420W8I3"/>
<dbReference type="PANTHER" id="PTHR43479:SF11">
    <property type="entry name" value="ACREF_ENVCD OPERON REPRESSOR-RELATED"/>
    <property type="match status" value="1"/>
</dbReference>
<dbReference type="PROSITE" id="PS50977">
    <property type="entry name" value="HTH_TETR_2"/>
    <property type="match status" value="1"/>
</dbReference>
<organism evidence="4 5">
    <name type="scientific">Thermovibrio guaymasensis</name>
    <dbReference type="NCBI Taxonomy" id="240167"/>
    <lineage>
        <taxon>Bacteria</taxon>
        <taxon>Pseudomonadati</taxon>
        <taxon>Aquificota</taxon>
        <taxon>Aquificia</taxon>
        <taxon>Desulfurobacteriales</taxon>
        <taxon>Desulfurobacteriaceae</taxon>
        <taxon>Thermovibrio</taxon>
    </lineage>
</organism>
<evidence type="ECO:0000256" key="2">
    <source>
        <dbReference type="PROSITE-ProRule" id="PRU00335"/>
    </source>
</evidence>
<dbReference type="SUPFAM" id="SSF46689">
    <property type="entry name" value="Homeodomain-like"/>
    <property type="match status" value="1"/>
</dbReference>
<dbReference type="InterPro" id="IPR023772">
    <property type="entry name" value="DNA-bd_HTH_TetR-type_CS"/>
</dbReference>
<dbReference type="InterPro" id="IPR009057">
    <property type="entry name" value="Homeodomain-like_sf"/>
</dbReference>
<dbReference type="InterPro" id="IPR050624">
    <property type="entry name" value="HTH-type_Tx_Regulator"/>
</dbReference>
<dbReference type="InterPro" id="IPR036271">
    <property type="entry name" value="Tet_transcr_reg_TetR-rel_C_sf"/>
</dbReference>
<dbReference type="InterPro" id="IPR001647">
    <property type="entry name" value="HTH_TetR"/>
</dbReference>
<dbReference type="RefSeq" id="WP_121169870.1">
    <property type="nucleotide sequence ID" value="NZ_RBIE01000001.1"/>
</dbReference>
<evidence type="ECO:0000259" key="3">
    <source>
        <dbReference type="PROSITE" id="PS50977"/>
    </source>
</evidence>
<proteinExistence type="predicted"/>